<dbReference type="Proteomes" id="UP001575652">
    <property type="component" value="Unassembled WGS sequence"/>
</dbReference>
<dbReference type="Pfam" id="PF11228">
    <property type="entry name" value="DUF3027"/>
    <property type="match status" value="1"/>
</dbReference>
<comment type="caution">
    <text evidence="1">The sequence shown here is derived from an EMBL/GenBank/DDBJ whole genome shotgun (WGS) entry which is preliminary data.</text>
</comment>
<name>A0ABV4UR48_9MICC</name>
<gene>
    <name evidence="1" type="ORF">ACETWP_12325</name>
</gene>
<reference evidence="1 2" key="1">
    <citation type="submission" date="2024-09" db="EMBL/GenBank/DDBJ databases">
        <authorList>
            <person name="Salinas-Garcia M.A."/>
            <person name="Prieme A."/>
        </authorList>
    </citation>
    <scope>NUCLEOTIDE SEQUENCE [LARGE SCALE GENOMIC DNA]</scope>
    <source>
        <strain evidence="1 2">DSM 21081</strain>
    </source>
</reference>
<proteinExistence type="predicted"/>
<evidence type="ECO:0000313" key="2">
    <source>
        <dbReference type="Proteomes" id="UP001575652"/>
    </source>
</evidence>
<dbReference type="EMBL" id="JBHDLJ010000010">
    <property type="protein sequence ID" value="MFB0835376.1"/>
    <property type="molecule type" value="Genomic_DNA"/>
</dbReference>
<keyword evidence="2" id="KW-1185">Reference proteome</keyword>
<protein>
    <submittedName>
        <fullName evidence="1">DUF3027 domain-containing protein</fullName>
    </submittedName>
</protein>
<accession>A0ABV4UR48</accession>
<dbReference type="RefSeq" id="WP_373972549.1">
    <property type="nucleotide sequence ID" value="NZ_JBHDLJ010000010.1"/>
</dbReference>
<organism evidence="1 2">
    <name type="scientific">Arthrobacter halodurans</name>
    <dbReference type="NCBI Taxonomy" id="516699"/>
    <lineage>
        <taxon>Bacteria</taxon>
        <taxon>Bacillati</taxon>
        <taxon>Actinomycetota</taxon>
        <taxon>Actinomycetes</taxon>
        <taxon>Micrococcales</taxon>
        <taxon>Micrococcaceae</taxon>
        <taxon>Arthrobacter</taxon>
    </lineage>
</organism>
<evidence type="ECO:0000313" key="1">
    <source>
        <dbReference type="EMBL" id="MFB0835376.1"/>
    </source>
</evidence>
<dbReference type="InterPro" id="IPR021391">
    <property type="entry name" value="DUF3027"/>
</dbReference>
<sequence>MARTPKLDAALAADVDRARAALLDIAPEEQIGEHVGAFADAERLVTHRFRAQLDGYAGWEWYATLARVPRGKAATVCEVGILPGTGALLAPEWVPWSERVNAEELAEQRLLEAAEAATAAEAVQAGGDSAGEARDATAR</sequence>